<accession>A0A560KWD6</accession>
<dbReference type="Proteomes" id="UP000321304">
    <property type="component" value="Unassembled WGS sequence"/>
</dbReference>
<comment type="caution">
    <text evidence="2">The sequence shown here is derived from an EMBL/GenBank/DDBJ whole genome shotgun (WGS) entry which is preliminary data.</text>
</comment>
<keyword evidence="1" id="KW-0812">Transmembrane</keyword>
<sequence>MNQHADSRKKKFLAIRKVAKITGAFCFLSHTMLMTQPQMEALSV</sequence>
<keyword evidence="1" id="KW-0472">Membrane</keyword>
<protein>
    <submittedName>
        <fullName evidence="2">Uncharacterized protein</fullName>
    </submittedName>
</protein>
<dbReference type="RefSeq" id="WP_283810882.1">
    <property type="nucleotide sequence ID" value="NZ_VITY01000021.1"/>
</dbReference>
<organism evidence="2 3">
    <name type="scientific">Bradyrhizobium macuxiense</name>
    <dbReference type="NCBI Taxonomy" id="1755647"/>
    <lineage>
        <taxon>Bacteria</taxon>
        <taxon>Pseudomonadati</taxon>
        <taxon>Pseudomonadota</taxon>
        <taxon>Alphaproteobacteria</taxon>
        <taxon>Hyphomicrobiales</taxon>
        <taxon>Nitrobacteraceae</taxon>
        <taxon>Bradyrhizobium</taxon>
    </lineage>
</organism>
<proteinExistence type="predicted"/>
<dbReference type="EMBL" id="VITY01000021">
    <property type="protein sequence ID" value="TWB87551.1"/>
    <property type="molecule type" value="Genomic_DNA"/>
</dbReference>
<gene>
    <name evidence="2" type="ORF">FBZ93_121112</name>
</gene>
<evidence type="ECO:0000256" key="1">
    <source>
        <dbReference type="SAM" id="Phobius"/>
    </source>
</evidence>
<dbReference type="AlphaFoldDB" id="A0A560KWD6"/>
<name>A0A560KWD6_9BRAD</name>
<reference evidence="2 3" key="1">
    <citation type="submission" date="2019-06" db="EMBL/GenBank/DDBJ databases">
        <title>Genomic Encyclopedia of Type Strains, Phase IV (KMG-V): Genome sequencing to study the core and pangenomes of soil and plant-associated prokaryotes.</title>
        <authorList>
            <person name="Whitman W."/>
        </authorList>
    </citation>
    <scope>NUCLEOTIDE SEQUENCE [LARGE SCALE GENOMIC DNA]</scope>
    <source>
        <strain evidence="2 3">BR 10355</strain>
    </source>
</reference>
<keyword evidence="1" id="KW-1133">Transmembrane helix</keyword>
<evidence type="ECO:0000313" key="3">
    <source>
        <dbReference type="Proteomes" id="UP000321304"/>
    </source>
</evidence>
<keyword evidence="3" id="KW-1185">Reference proteome</keyword>
<evidence type="ECO:0000313" key="2">
    <source>
        <dbReference type="EMBL" id="TWB87551.1"/>
    </source>
</evidence>
<feature type="transmembrane region" description="Helical" evidence="1">
    <location>
        <begin position="21"/>
        <end position="39"/>
    </location>
</feature>